<evidence type="ECO:0000313" key="11">
    <source>
        <dbReference type="Proteomes" id="UP000594463"/>
    </source>
</evidence>
<feature type="transmembrane region" description="Helical" evidence="7">
    <location>
        <begin position="123"/>
        <end position="143"/>
    </location>
</feature>
<evidence type="ECO:0000256" key="8">
    <source>
        <dbReference type="SAM" id="MobiDB-lite"/>
    </source>
</evidence>
<feature type="domain" description="ABC transmembrane type-1" evidence="9">
    <location>
        <begin position="89"/>
        <end position="303"/>
    </location>
</feature>
<dbReference type="CDD" id="cd06261">
    <property type="entry name" value="TM_PBP2"/>
    <property type="match status" value="1"/>
</dbReference>
<dbReference type="InterPro" id="IPR035906">
    <property type="entry name" value="MetI-like_sf"/>
</dbReference>
<feature type="transmembrane region" description="Helical" evidence="7">
    <location>
        <begin position="220"/>
        <end position="242"/>
    </location>
</feature>
<feature type="transmembrane region" description="Helical" evidence="7">
    <location>
        <begin position="174"/>
        <end position="199"/>
    </location>
</feature>
<evidence type="ECO:0000256" key="1">
    <source>
        <dbReference type="ARBA" id="ARBA00004651"/>
    </source>
</evidence>
<dbReference type="GO" id="GO:0055085">
    <property type="term" value="P:transmembrane transport"/>
    <property type="evidence" value="ECO:0007669"/>
    <property type="project" value="InterPro"/>
</dbReference>
<evidence type="ECO:0000256" key="5">
    <source>
        <dbReference type="ARBA" id="ARBA00022989"/>
    </source>
</evidence>
<dbReference type="EMBL" id="CP065383">
    <property type="protein sequence ID" value="QPM67036.1"/>
    <property type="molecule type" value="Genomic_DNA"/>
</dbReference>
<dbReference type="InterPro" id="IPR000515">
    <property type="entry name" value="MetI-like"/>
</dbReference>
<dbReference type="RefSeq" id="WP_218112261.1">
    <property type="nucleotide sequence ID" value="NZ_CP065383.1"/>
</dbReference>
<keyword evidence="3" id="KW-1003">Cell membrane</keyword>
<feature type="transmembrane region" description="Helical" evidence="7">
    <location>
        <begin position="283"/>
        <end position="302"/>
    </location>
</feature>
<proteinExistence type="inferred from homology"/>
<dbReference type="SUPFAM" id="SSF161098">
    <property type="entry name" value="MetI-like"/>
    <property type="match status" value="1"/>
</dbReference>
<dbReference type="PANTHER" id="PTHR43005:SF1">
    <property type="entry name" value="SPERMIDINE_PUTRESCINE TRANSPORT SYSTEM PERMEASE PROTEIN"/>
    <property type="match status" value="1"/>
</dbReference>
<accession>A0A7T1F281</accession>
<dbReference type="PROSITE" id="PS50928">
    <property type="entry name" value="ABC_TM1"/>
    <property type="match status" value="1"/>
</dbReference>
<dbReference type="Gene3D" id="1.10.3720.10">
    <property type="entry name" value="MetI-like"/>
    <property type="match status" value="1"/>
</dbReference>
<keyword evidence="6 7" id="KW-0472">Membrane</keyword>
<dbReference type="Proteomes" id="UP000594463">
    <property type="component" value="Chromosome"/>
</dbReference>
<sequence length="314" mass="35212">MRSPAYNPIPSQLKKSRNGSFHYSEKSTPFCMLAPVLAGLAVLVYFPLCNTIGLSFLRYFWNKPQQPIRWVGLKNYIDVFTDSLFWQSLNNTIVFTVVSTGLTLLIGLGIALLISRDFPGKNIFISLILLPMMISPVAAALSWKFLYNGEWGAVNYFVGLLGISKQAWLADPKLALPAIIVTDIWLNAPFVFLVIYTSLQALPQEPIEAARIDGGTGWQILSKVILPLLAPNFLLILVIRLMDTFRVFDFIYVMTSGGPGGKTETIGFLSYERTFRHFNMGQGSVIAIFLLIAVLSLSWYFIKTLRLQLQEQAK</sequence>
<dbReference type="AlphaFoldDB" id="A0A7T1F281"/>
<evidence type="ECO:0000256" key="4">
    <source>
        <dbReference type="ARBA" id="ARBA00022692"/>
    </source>
</evidence>
<evidence type="ECO:0000256" key="6">
    <source>
        <dbReference type="ARBA" id="ARBA00023136"/>
    </source>
</evidence>
<keyword evidence="5 7" id="KW-1133">Transmembrane helix</keyword>
<evidence type="ECO:0000256" key="3">
    <source>
        <dbReference type="ARBA" id="ARBA00022475"/>
    </source>
</evidence>
<dbReference type="GO" id="GO:0005886">
    <property type="term" value="C:plasma membrane"/>
    <property type="evidence" value="ECO:0007669"/>
    <property type="project" value="UniProtKB-SubCell"/>
</dbReference>
<reference evidence="10 11" key="1">
    <citation type="journal article" date="2021" name="Nat. Commun.">
        <title>Isolation of a member of the candidate phylum Atribacteria reveals a unique cell membrane structure.</title>
        <authorList>
            <person name="Taiki K."/>
            <person name="Nobu M.K."/>
            <person name="Kusada H."/>
            <person name="Meng X.-Y."/>
            <person name="Hosoki N."/>
            <person name="Uematsu K."/>
            <person name="Yoshioka H."/>
            <person name="Kamagata Y."/>
            <person name="Tamaki H."/>
        </authorList>
    </citation>
    <scope>NUCLEOTIDE SEQUENCE [LARGE SCALE GENOMIC DNA]</scope>
    <source>
        <strain evidence="10 11">RT761</strain>
    </source>
</reference>
<organism evidence="10 11">
    <name type="scientific">Atribacter laminatus</name>
    <dbReference type="NCBI Taxonomy" id="2847778"/>
    <lineage>
        <taxon>Bacteria</taxon>
        <taxon>Pseudomonadati</taxon>
        <taxon>Atribacterota</taxon>
        <taxon>Atribacteria</taxon>
        <taxon>Atribacterales</taxon>
        <taxon>Atribacteraceae</taxon>
        <taxon>Atribacter</taxon>
    </lineage>
</organism>
<protein>
    <submittedName>
        <fullName evidence="10">Trehalose transport system permease protein SugA</fullName>
    </submittedName>
</protein>
<keyword evidence="4 7" id="KW-0812">Transmembrane</keyword>
<feature type="region of interest" description="Disordered" evidence="8">
    <location>
        <begin position="1"/>
        <end position="20"/>
    </location>
</feature>
<evidence type="ECO:0000256" key="2">
    <source>
        <dbReference type="ARBA" id="ARBA00022448"/>
    </source>
</evidence>
<dbReference type="PANTHER" id="PTHR43005">
    <property type="entry name" value="BLR7065 PROTEIN"/>
    <property type="match status" value="1"/>
</dbReference>
<comment type="subcellular location">
    <subcellularLocation>
        <location evidence="1 7">Cell membrane</location>
        <topology evidence="1 7">Multi-pass membrane protein</topology>
    </subcellularLocation>
</comment>
<gene>
    <name evidence="10" type="primary">sugA_1</name>
    <name evidence="10" type="ORF">RT761_00224</name>
</gene>
<evidence type="ECO:0000313" key="10">
    <source>
        <dbReference type="EMBL" id="QPM67036.1"/>
    </source>
</evidence>
<dbReference type="KEGG" id="alam:RT761_00224"/>
<keyword evidence="2 7" id="KW-0813">Transport</keyword>
<keyword evidence="11" id="KW-1185">Reference proteome</keyword>
<dbReference type="Pfam" id="PF00528">
    <property type="entry name" value="BPD_transp_1"/>
    <property type="match status" value="1"/>
</dbReference>
<name>A0A7T1F281_ATRLM</name>
<evidence type="ECO:0000256" key="7">
    <source>
        <dbReference type="RuleBase" id="RU363032"/>
    </source>
</evidence>
<comment type="similarity">
    <text evidence="7">Belongs to the binding-protein-dependent transport system permease family.</text>
</comment>
<feature type="transmembrane region" description="Helical" evidence="7">
    <location>
        <begin position="93"/>
        <end position="114"/>
    </location>
</feature>
<evidence type="ECO:0000259" key="9">
    <source>
        <dbReference type="PROSITE" id="PS50928"/>
    </source>
</evidence>
<feature type="transmembrane region" description="Helical" evidence="7">
    <location>
        <begin position="30"/>
        <end position="48"/>
    </location>
</feature>